<sequence>MKSYSPYHSPFDPCRPIGKKFYSTPPNLYIGFQPPGMEQFDPHTALRKGTLWPAFWDYYENPYEAKG</sequence>
<organism evidence="1 2">
    <name type="scientific">Mesobacillus zeae</name>
    <dbReference type="NCBI Taxonomy" id="1917180"/>
    <lineage>
        <taxon>Bacteria</taxon>
        <taxon>Bacillati</taxon>
        <taxon>Bacillota</taxon>
        <taxon>Bacilli</taxon>
        <taxon>Bacillales</taxon>
        <taxon>Bacillaceae</taxon>
        <taxon>Mesobacillus</taxon>
    </lineage>
</organism>
<evidence type="ECO:0000313" key="1">
    <source>
        <dbReference type="EMBL" id="RID83610.1"/>
    </source>
</evidence>
<dbReference type="OrthoDB" id="2376696at2"/>
<dbReference type="InterPro" id="IPR020256">
    <property type="entry name" value="Spore_coat_CotJA"/>
</dbReference>
<evidence type="ECO:0000313" key="2">
    <source>
        <dbReference type="Proteomes" id="UP000265816"/>
    </source>
</evidence>
<dbReference type="EMBL" id="QWVT01000025">
    <property type="protein sequence ID" value="RID83610.1"/>
    <property type="molecule type" value="Genomic_DNA"/>
</dbReference>
<proteinExistence type="predicted"/>
<dbReference type="AlphaFoldDB" id="A0A398B6S0"/>
<keyword evidence="2" id="KW-1185">Reference proteome</keyword>
<reference evidence="1 2" key="1">
    <citation type="submission" date="2018-08" db="EMBL/GenBank/DDBJ databases">
        <title>Bacillus jemisoniae sp. nov., Bacillus chryseoplanitiae sp. nov., Bacillus resnikiae sp. nov., and Bacillus frankliniae sp. nov., isolated from Viking spacecraft and associated surfaces.</title>
        <authorList>
            <person name="Seuylemezian A."/>
            <person name="Vaishampayan P."/>
        </authorList>
    </citation>
    <scope>NUCLEOTIDE SEQUENCE [LARGE SCALE GENOMIC DNA]</scope>
    <source>
        <strain evidence="1 2">JJ-247</strain>
    </source>
</reference>
<comment type="caution">
    <text evidence="1">The sequence shown here is derived from an EMBL/GenBank/DDBJ whole genome shotgun (WGS) entry which is preliminary data.</text>
</comment>
<name>A0A398B6S0_9BACI</name>
<dbReference type="Proteomes" id="UP000265816">
    <property type="component" value="Unassembled WGS sequence"/>
</dbReference>
<accession>A0A398B6S0</accession>
<dbReference type="Pfam" id="PF11007">
    <property type="entry name" value="CotJA"/>
    <property type="match status" value="1"/>
</dbReference>
<protein>
    <submittedName>
        <fullName evidence="1">Spore coat associated protein CotJA</fullName>
    </submittedName>
</protein>
<gene>
    <name evidence="1" type="ORF">D1970_15355</name>
</gene>